<dbReference type="EMBL" id="JAZDWU010000002">
    <property type="protein sequence ID" value="KAL0012559.1"/>
    <property type="molecule type" value="Genomic_DNA"/>
</dbReference>
<dbReference type="GO" id="GO:0003824">
    <property type="term" value="F:catalytic activity"/>
    <property type="evidence" value="ECO:0007669"/>
    <property type="project" value="InterPro"/>
</dbReference>
<dbReference type="Pfam" id="PF13966">
    <property type="entry name" value="zf-RVT"/>
    <property type="match status" value="1"/>
</dbReference>
<evidence type="ECO:0000259" key="1">
    <source>
        <dbReference type="PROSITE" id="PS50878"/>
    </source>
</evidence>
<feature type="domain" description="Reverse transcriptase" evidence="1">
    <location>
        <begin position="447"/>
        <end position="717"/>
    </location>
</feature>
<dbReference type="InterPro" id="IPR000477">
    <property type="entry name" value="RT_dom"/>
</dbReference>
<dbReference type="CDD" id="cd01650">
    <property type="entry name" value="RT_nLTR_like"/>
    <property type="match status" value="1"/>
</dbReference>
<reference evidence="2 3" key="1">
    <citation type="submission" date="2024-01" db="EMBL/GenBank/DDBJ databases">
        <title>A telomere-to-telomere, gap-free genome of sweet tea (Lithocarpus litseifolius).</title>
        <authorList>
            <person name="Zhou J."/>
        </authorList>
    </citation>
    <scope>NUCLEOTIDE SEQUENCE [LARGE SCALE GENOMIC DNA]</scope>
    <source>
        <strain evidence="2">Zhou-2022a</strain>
        <tissue evidence="2">Leaf</tissue>
    </source>
</reference>
<dbReference type="InterPro" id="IPR026960">
    <property type="entry name" value="RVT-Znf"/>
</dbReference>
<dbReference type="PANTHER" id="PTHR33116:SF86">
    <property type="entry name" value="REVERSE TRANSCRIPTASE DOMAIN-CONTAINING PROTEIN"/>
    <property type="match status" value="1"/>
</dbReference>
<gene>
    <name evidence="2" type="ORF">SO802_007667</name>
</gene>
<dbReference type="SUPFAM" id="SSF56672">
    <property type="entry name" value="DNA/RNA polymerases"/>
    <property type="match status" value="1"/>
</dbReference>
<dbReference type="Gene3D" id="3.60.10.10">
    <property type="entry name" value="Endonuclease/exonuclease/phosphatase"/>
    <property type="match status" value="1"/>
</dbReference>
<evidence type="ECO:0000313" key="3">
    <source>
        <dbReference type="Proteomes" id="UP001459277"/>
    </source>
</evidence>
<dbReference type="Proteomes" id="UP001459277">
    <property type="component" value="Unassembled WGS sequence"/>
</dbReference>
<name>A0AAW2DQZ1_9ROSI</name>
<protein>
    <recommendedName>
        <fullName evidence="1">Reverse transcriptase domain-containing protein</fullName>
    </recommendedName>
</protein>
<organism evidence="2 3">
    <name type="scientific">Lithocarpus litseifolius</name>
    <dbReference type="NCBI Taxonomy" id="425828"/>
    <lineage>
        <taxon>Eukaryota</taxon>
        <taxon>Viridiplantae</taxon>
        <taxon>Streptophyta</taxon>
        <taxon>Embryophyta</taxon>
        <taxon>Tracheophyta</taxon>
        <taxon>Spermatophyta</taxon>
        <taxon>Magnoliopsida</taxon>
        <taxon>eudicotyledons</taxon>
        <taxon>Gunneridae</taxon>
        <taxon>Pentapetalae</taxon>
        <taxon>rosids</taxon>
        <taxon>fabids</taxon>
        <taxon>Fagales</taxon>
        <taxon>Fagaceae</taxon>
        <taxon>Lithocarpus</taxon>
    </lineage>
</organism>
<dbReference type="AlphaFoldDB" id="A0AAW2DQZ1"/>
<dbReference type="InterPro" id="IPR005135">
    <property type="entry name" value="Endo/exonuclease/phosphatase"/>
</dbReference>
<evidence type="ECO:0000313" key="2">
    <source>
        <dbReference type="EMBL" id="KAL0012559.1"/>
    </source>
</evidence>
<dbReference type="Pfam" id="PF00078">
    <property type="entry name" value="RVT_1"/>
    <property type="match status" value="1"/>
</dbReference>
<accession>A0AAW2DQZ1</accession>
<comment type="caution">
    <text evidence="2">The sequence shown here is derived from an EMBL/GenBank/DDBJ whole genome shotgun (WGS) entry which is preliminary data.</text>
</comment>
<dbReference type="InterPro" id="IPR043502">
    <property type="entry name" value="DNA/RNA_pol_sf"/>
</dbReference>
<dbReference type="InterPro" id="IPR036691">
    <property type="entry name" value="Endo/exonu/phosph_ase_sf"/>
</dbReference>
<sequence length="1126" mass="129647">METKSCRDWMVIVKDKCNFKHGLYVDSIGSKGGLAMLWREEVKLDIQTFSQSHIDALVDGGAEYGWWHLTGFYGNPETSRRTESWTKMKHLGTTSSLPWLVIGDFNEIMSMSEKEGGSSRPRQQLANFVETINLCGLRDIGFVGPRFTWIYETRDGRQIRERLDHALATVEWVNLFPRAKLHHLTNTASDHSPLLLRLDRCFSKKKMKKLFRFESMWLKEPQCEEIVKNAWSDGVRAQSDFPFISCINQCRMQLEVWNKNVFGHVGRKINELQKHLEWLEMQPASPGNIQDMRDTRIELNKWHDKEDAMWHQRSRINWFRDGDRNTSYFHAKASARLKKNQIDGMLDAQEVWQEDEGKVGDIVEEYYTALFKTNHPTVFNELLQAMQQKVTPQMNQMLDKVFTASEVHVALKQMHPLKAPGPDGMPPLFYQQFWPIVGDVVTKTVLDFLNHGLAPPNFNETYIVLIPKVKEPKRVTDFRPISLCNVVFRITSKVIANRLKKILPSIISDTQSAFVHGRLITDNVLVAFETMHHINGRKGGKKGEMALKLDMSKAYDRVEWLCLEKIMAKLGFGEKWRKLIMRCVSSVSYSVKINGKPRGKIIPSRGLRQGDPLSPYLFLLCAEGLSALIKKSVDMGEMEGITVCRGAPRLSHLFFADDSIIFCKATIEECNALQRILGVYEQASGQQLNRTKTALFFSKNTPDDIREEIKTRFGAQVIRQHEKYLGLPSLVGKNKRNTFNDIKDKLSKKLAGWKEKLLSKAGKEVLIKAVAQAIPTYTMSCFKIPDSLCDELTSMIRQFWWDQKGDERKMSWLSWDKMCESKADGGMGFRQLNHFNLALLAKQGWRLQIMHDSLVYRLFKAKYFPHTDFVHASMGNHPSYAWRSIMAAQKLVKQGIRWNVGNGESIRVWGDKWLPSSSTFRVVSPRLFMPADLRVSELISNEPVGWKMQVIDALFLPHEADTIKCIPLSTHLPPDKLIWAATTNGSFSVRSAYKLAMELSRSDNAGSSSDGSGLRIFWRRIWRIPVPHKIRHFTWRACREILPTKANLKRRKVVDTDNCEECNNGLENSGQLFWNCQRARQIWQCTKLRFAFEPTAISSFFDLVWHLIMVEEFDEDKVATVVTIAW</sequence>
<dbReference type="PANTHER" id="PTHR33116">
    <property type="entry name" value="REVERSE TRANSCRIPTASE ZINC-BINDING DOMAIN-CONTAINING PROTEIN-RELATED-RELATED"/>
    <property type="match status" value="1"/>
</dbReference>
<dbReference type="Pfam" id="PF03372">
    <property type="entry name" value="Exo_endo_phos"/>
    <property type="match status" value="1"/>
</dbReference>
<proteinExistence type="predicted"/>
<keyword evidence="3" id="KW-1185">Reference proteome</keyword>
<dbReference type="PROSITE" id="PS50878">
    <property type="entry name" value="RT_POL"/>
    <property type="match status" value="1"/>
</dbReference>
<dbReference type="SUPFAM" id="SSF56219">
    <property type="entry name" value="DNase I-like"/>
    <property type="match status" value="1"/>
</dbReference>